<keyword evidence="1" id="KW-1133">Transmembrane helix</keyword>
<dbReference type="EMBL" id="JAHVHP010000001">
    <property type="protein sequence ID" value="MBY5950109.1"/>
    <property type="molecule type" value="Genomic_DNA"/>
</dbReference>
<sequence>MLIPFSSRKESPESSLSLSEILPLGYLYILILGILAESLYYGLIGINFLSYASILDVLLGPIAILTDKPILLILLIVVGSVFYYLMIVKGKKSSNRSDSESKGVTVYAAYGIVMSVMVLFAFVGYGLGKGMKERSNIGENKIKHDVTLHFLNGEKKEVRKLGNTSTFFFHIQKDQKSISISPISNNIKEIEQMD</sequence>
<evidence type="ECO:0000313" key="2">
    <source>
        <dbReference type="EMBL" id="MBY5950109.1"/>
    </source>
</evidence>
<gene>
    <name evidence="2" type="ORF">KUV23_03930</name>
</gene>
<feature type="transmembrane region" description="Helical" evidence="1">
    <location>
        <begin position="70"/>
        <end position="87"/>
    </location>
</feature>
<comment type="caution">
    <text evidence="2">The sequence shown here is derived from an EMBL/GenBank/DDBJ whole genome shotgun (WGS) entry which is preliminary data.</text>
</comment>
<keyword evidence="1" id="KW-0812">Transmembrane</keyword>
<protein>
    <recommendedName>
        <fullName evidence="4">NfeD-like C-terminal, partner-binding</fullName>
    </recommendedName>
</protein>
<feature type="transmembrane region" description="Helical" evidence="1">
    <location>
        <begin position="21"/>
        <end position="42"/>
    </location>
</feature>
<name>A0ABS7N1D1_9BACT</name>
<proteinExistence type="predicted"/>
<keyword evidence="3" id="KW-1185">Reference proteome</keyword>
<organism evidence="2 3">
    <name type="scientific">Algoriphagus marincola</name>
    <dbReference type="NCBI Taxonomy" id="264027"/>
    <lineage>
        <taxon>Bacteria</taxon>
        <taxon>Pseudomonadati</taxon>
        <taxon>Bacteroidota</taxon>
        <taxon>Cytophagia</taxon>
        <taxon>Cytophagales</taxon>
        <taxon>Cyclobacteriaceae</taxon>
        <taxon>Algoriphagus</taxon>
    </lineage>
</organism>
<accession>A0ABS7N1D1</accession>
<dbReference type="Proteomes" id="UP000766609">
    <property type="component" value="Unassembled WGS sequence"/>
</dbReference>
<feature type="transmembrane region" description="Helical" evidence="1">
    <location>
        <begin position="107"/>
        <end position="127"/>
    </location>
</feature>
<evidence type="ECO:0000256" key="1">
    <source>
        <dbReference type="SAM" id="Phobius"/>
    </source>
</evidence>
<reference evidence="2 3" key="1">
    <citation type="submission" date="2021-06" db="EMBL/GenBank/DDBJ databases">
        <title>44 bacteria genomes isolated from Dapeng, Shenzhen.</title>
        <authorList>
            <person name="Zheng W."/>
            <person name="Yu S."/>
            <person name="Huang Y."/>
        </authorList>
    </citation>
    <scope>NUCLEOTIDE SEQUENCE [LARGE SCALE GENOMIC DNA]</scope>
    <source>
        <strain evidence="2 3">DP5N14-6</strain>
    </source>
</reference>
<keyword evidence="1" id="KW-0472">Membrane</keyword>
<evidence type="ECO:0000313" key="3">
    <source>
        <dbReference type="Proteomes" id="UP000766609"/>
    </source>
</evidence>
<dbReference type="RefSeq" id="WP_222583156.1">
    <property type="nucleotide sequence ID" value="NZ_JAHVHP010000001.1"/>
</dbReference>
<evidence type="ECO:0008006" key="4">
    <source>
        <dbReference type="Google" id="ProtNLM"/>
    </source>
</evidence>